<evidence type="ECO:0000256" key="2">
    <source>
        <dbReference type="ARBA" id="ARBA00038334"/>
    </source>
</evidence>
<reference evidence="4 5" key="1">
    <citation type="submission" date="2019-03" db="EMBL/GenBank/DDBJ databases">
        <title>Sequencing 23 genomes of Wallemia ichthyophaga.</title>
        <authorList>
            <person name="Gostincar C."/>
        </authorList>
    </citation>
    <scope>NUCLEOTIDE SEQUENCE [LARGE SCALE GENOMIC DNA]</scope>
    <source>
        <strain evidence="4 5">EXF-8621</strain>
    </source>
</reference>
<dbReference type="EMBL" id="SPOF01000010">
    <property type="protein sequence ID" value="TIB14650.1"/>
    <property type="molecule type" value="Genomic_DNA"/>
</dbReference>
<protein>
    <recommendedName>
        <fullName evidence="3">AB hydrolase-1 domain-containing protein</fullName>
    </recommendedName>
</protein>
<evidence type="ECO:0000313" key="5">
    <source>
        <dbReference type="Proteomes" id="UP000306954"/>
    </source>
</evidence>
<feature type="domain" description="AB hydrolase-1" evidence="3">
    <location>
        <begin position="35"/>
        <end position="316"/>
    </location>
</feature>
<dbReference type="PANTHER" id="PTHR43329">
    <property type="entry name" value="EPOXIDE HYDROLASE"/>
    <property type="match status" value="1"/>
</dbReference>
<organism evidence="4 5">
    <name type="scientific">Wallemia ichthyophaga</name>
    <dbReference type="NCBI Taxonomy" id="245174"/>
    <lineage>
        <taxon>Eukaryota</taxon>
        <taxon>Fungi</taxon>
        <taxon>Dikarya</taxon>
        <taxon>Basidiomycota</taxon>
        <taxon>Wallemiomycotina</taxon>
        <taxon>Wallemiomycetes</taxon>
        <taxon>Wallemiales</taxon>
        <taxon>Wallemiaceae</taxon>
        <taxon>Wallemia</taxon>
    </lineage>
</organism>
<gene>
    <name evidence="4" type="ORF">E3P90_01243</name>
</gene>
<dbReference type="InterPro" id="IPR000639">
    <property type="entry name" value="Epox_hydrolase-like"/>
</dbReference>
<dbReference type="Proteomes" id="UP000306954">
    <property type="component" value="Unassembled WGS sequence"/>
</dbReference>
<dbReference type="GO" id="GO:0016787">
    <property type="term" value="F:hydrolase activity"/>
    <property type="evidence" value="ECO:0007669"/>
    <property type="project" value="UniProtKB-KW"/>
</dbReference>
<evidence type="ECO:0000313" key="4">
    <source>
        <dbReference type="EMBL" id="TIB14650.1"/>
    </source>
</evidence>
<sequence>MNFDLPESYTLKNANLRGLNWKYVDLLPKSPQKGTFLLVHGFPDTWFSWHTVAKQLVTAGYRCVIPSLVGFCGTDTPDDLKRYTRVEMAHDMAALLEQLEIEQVVAVGHDWGSMAVQRLAAISPSKVEKVILLSVPYTPPATVRCTLESVVEGGFPVFGYQLLWRDDKTIARLESSESLRKSFFASLFSRPGDKSVRPVGYNWQKLGSEEWAAEMHPHTTHESSLLGAFYEWHVDQFSRFGMRGPCSQYKVWELNSELEVQLELPQRLEQPILQVFFGGESLLSNRQKRMAVESSNDQIKTVIVEDGESHWYLLEKPDTISKLIFEYVDCAGQAKSNL</sequence>
<evidence type="ECO:0000256" key="1">
    <source>
        <dbReference type="ARBA" id="ARBA00022801"/>
    </source>
</evidence>
<dbReference type="InterPro" id="IPR000073">
    <property type="entry name" value="AB_hydrolase_1"/>
</dbReference>
<dbReference type="InterPro" id="IPR029058">
    <property type="entry name" value="AB_hydrolase_fold"/>
</dbReference>
<name>A0A4T0IAS1_WALIC</name>
<keyword evidence="1" id="KW-0378">Hydrolase</keyword>
<dbReference type="SUPFAM" id="SSF53474">
    <property type="entry name" value="alpha/beta-Hydrolases"/>
    <property type="match status" value="1"/>
</dbReference>
<dbReference type="PRINTS" id="PR00412">
    <property type="entry name" value="EPOXHYDRLASE"/>
</dbReference>
<comment type="similarity">
    <text evidence="2">Belongs to the AB hydrolase superfamily. Epoxide hydrolase family.</text>
</comment>
<proteinExistence type="inferred from homology"/>
<dbReference type="Gene3D" id="3.40.50.1820">
    <property type="entry name" value="alpha/beta hydrolase"/>
    <property type="match status" value="1"/>
</dbReference>
<evidence type="ECO:0000259" key="3">
    <source>
        <dbReference type="Pfam" id="PF00561"/>
    </source>
</evidence>
<dbReference type="Pfam" id="PF00561">
    <property type="entry name" value="Abhydrolase_1"/>
    <property type="match status" value="1"/>
</dbReference>
<dbReference type="AlphaFoldDB" id="A0A4T0IAS1"/>
<accession>A0A4T0IAS1</accession>
<comment type="caution">
    <text evidence="4">The sequence shown here is derived from an EMBL/GenBank/DDBJ whole genome shotgun (WGS) entry which is preliminary data.</text>
</comment>